<feature type="transmembrane region" description="Helical" evidence="1">
    <location>
        <begin position="7"/>
        <end position="32"/>
    </location>
</feature>
<keyword evidence="1" id="KW-0812">Transmembrane</keyword>
<evidence type="ECO:0000256" key="1">
    <source>
        <dbReference type="SAM" id="Phobius"/>
    </source>
</evidence>
<feature type="transmembrane region" description="Helical" evidence="1">
    <location>
        <begin position="328"/>
        <end position="349"/>
    </location>
</feature>
<dbReference type="PANTHER" id="PTHR42941">
    <property type="entry name" value="SLL1037 PROTEIN"/>
    <property type="match status" value="1"/>
</dbReference>
<organism evidence="2">
    <name type="scientific">freshwater metagenome</name>
    <dbReference type="NCBI Taxonomy" id="449393"/>
    <lineage>
        <taxon>unclassified sequences</taxon>
        <taxon>metagenomes</taxon>
        <taxon>ecological metagenomes</taxon>
    </lineage>
</organism>
<dbReference type="SUPFAM" id="SSF53850">
    <property type="entry name" value="Periplasmic binding protein-like II"/>
    <property type="match status" value="1"/>
</dbReference>
<sequence length="383" mass="41149">MKNRDRATIIASATLIGALILGLAGLFFAAFLREAAPINIEADLLQESTALPAEVVHDALVKAGFTSTLYNSSTYDIVVEKVQDSLEPRAIDIGVNARPVDSERFPNVVSLGTIGNIPVLIIARAGVTPITSPAELRGKRIQIGYPGSTSAEIGEHILALFNVTQGNSSLQSDKRSVAEAMVISGESDAAIVMYSPYDDSHADFITTPGLQIVPIPAAKAVAGRIGYVVAETLPAGAYRVADAVPAEDITVIGVPITVVARDSVSRSAIFSIARALNARFGRGSVLSEPGEFPQFLYNIPASDAASEYYEAGIIPWQYRLLPAPVADLVIPIAVTGSVLLILAALYQLLLPEFYTVWKEIIRPRRHHRRQRRGRPQPLPHESK</sequence>
<keyword evidence="1" id="KW-1133">Transmembrane helix</keyword>
<reference evidence="2" key="1">
    <citation type="submission" date="2020-05" db="EMBL/GenBank/DDBJ databases">
        <authorList>
            <person name="Chiriac C."/>
            <person name="Salcher M."/>
            <person name="Ghai R."/>
            <person name="Kavagutti S V."/>
        </authorList>
    </citation>
    <scope>NUCLEOTIDE SEQUENCE</scope>
</reference>
<proteinExistence type="predicted"/>
<name>A0A6J7IIX6_9ZZZZ</name>
<dbReference type="Pfam" id="PF16868">
    <property type="entry name" value="NMT1_3"/>
    <property type="match status" value="1"/>
</dbReference>
<evidence type="ECO:0000313" key="2">
    <source>
        <dbReference type="EMBL" id="CAB4930057.1"/>
    </source>
</evidence>
<dbReference type="Gene3D" id="3.40.190.10">
    <property type="entry name" value="Periplasmic binding protein-like II"/>
    <property type="match status" value="1"/>
</dbReference>
<keyword evidence="1" id="KW-0472">Membrane</keyword>
<dbReference type="EMBL" id="CAFBNB010000104">
    <property type="protein sequence ID" value="CAB4930057.1"/>
    <property type="molecule type" value="Genomic_DNA"/>
</dbReference>
<accession>A0A6J7IIX6</accession>
<protein>
    <submittedName>
        <fullName evidence="2">Unannotated protein</fullName>
    </submittedName>
</protein>
<dbReference type="InterPro" id="IPR011852">
    <property type="entry name" value="TRAP_TAXI"/>
</dbReference>
<dbReference type="PANTHER" id="PTHR42941:SF1">
    <property type="entry name" value="SLL1037 PROTEIN"/>
    <property type="match status" value="1"/>
</dbReference>
<dbReference type="AlphaFoldDB" id="A0A6J7IIX6"/>
<gene>
    <name evidence="2" type="ORF">UFOPK3720_00669</name>
</gene>